<name>A0ABY3SM20_9BACL</name>
<feature type="signal peptide" evidence="2">
    <location>
        <begin position="1"/>
        <end position="20"/>
    </location>
</feature>
<gene>
    <name evidence="3" type="ORF">L0M14_07195</name>
</gene>
<reference evidence="3 4" key="1">
    <citation type="journal article" date="2024" name="Int. J. Syst. Evol. Microbiol.">
        <title>Paenibacillus hexagrammi sp. nov., a novel bacterium isolated from the gut content of Hexagrammos agrammus.</title>
        <authorList>
            <person name="Jung H.K."/>
            <person name="Kim D.G."/>
            <person name="Zin H."/>
            <person name="Park J."/>
            <person name="Jung H."/>
            <person name="Kim Y.O."/>
            <person name="Kong H.J."/>
            <person name="Kim J.W."/>
            <person name="Kim Y.S."/>
        </authorList>
    </citation>
    <scope>NUCLEOTIDE SEQUENCE [LARGE SCALE GENOMIC DNA]</scope>
    <source>
        <strain evidence="3 4">YPD9-1</strain>
    </source>
</reference>
<protein>
    <submittedName>
        <fullName evidence="3">Uncharacterized protein</fullName>
    </submittedName>
</protein>
<feature type="compositionally biased region" description="Low complexity" evidence="1">
    <location>
        <begin position="26"/>
        <end position="50"/>
    </location>
</feature>
<dbReference type="PROSITE" id="PS51257">
    <property type="entry name" value="PROKAR_LIPOPROTEIN"/>
    <property type="match status" value="1"/>
</dbReference>
<evidence type="ECO:0000256" key="2">
    <source>
        <dbReference type="SAM" id="SignalP"/>
    </source>
</evidence>
<accession>A0ABY3SM20</accession>
<organism evidence="3 4">
    <name type="scientific">Paenibacillus hexagrammi</name>
    <dbReference type="NCBI Taxonomy" id="2908839"/>
    <lineage>
        <taxon>Bacteria</taxon>
        <taxon>Bacillati</taxon>
        <taxon>Bacillota</taxon>
        <taxon>Bacilli</taxon>
        <taxon>Bacillales</taxon>
        <taxon>Paenibacillaceae</taxon>
        <taxon>Paenibacillus</taxon>
    </lineage>
</organism>
<feature type="region of interest" description="Disordered" evidence="1">
    <location>
        <begin position="26"/>
        <end position="54"/>
    </location>
</feature>
<keyword evidence="2" id="KW-0732">Signal</keyword>
<dbReference type="EMBL" id="CP090978">
    <property type="protein sequence ID" value="UJF34923.1"/>
    <property type="molecule type" value="Genomic_DNA"/>
</dbReference>
<evidence type="ECO:0000313" key="3">
    <source>
        <dbReference type="EMBL" id="UJF34923.1"/>
    </source>
</evidence>
<dbReference type="Proteomes" id="UP001649230">
    <property type="component" value="Chromosome"/>
</dbReference>
<feature type="chain" id="PRO_5046682044" evidence="2">
    <location>
        <begin position="21"/>
        <end position="107"/>
    </location>
</feature>
<sequence>MQIMKKRLVTLGLVSLVTVASVLSGCSKGSESASPAPDQSAAPQASASASGGIDTSKEVKLKTVLLGSKPKDFDEVYAEVNKIMKQKINATLDVSFWTGASTSRNIR</sequence>
<dbReference type="RefSeq" id="WP_235121496.1">
    <property type="nucleotide sequence ID" value="NZ_CP090978.1"/>
</dbReference>
<evidence type="ECO:0000313" key="4">
    <source>
        <dbReference type="Proteomes" id="UP001649230"/>
    </source>
</evidence>
<evidence type="ECO:0000256" key="1">
    <source>
        <dbReference type="SAM" id="MobiDB-lite"/>
    </source>
</evidence>
<proteinExistence type="predicted"/>
<keyword evidence="4" id="KW-1185">Reference proteome</keyword>